<keyword evidence="1" id="KW-0479">Metal-binding</keyword>
<dbReference type="InterPro" id="IPR001841">
    <property type="entry name" value="Znf_RING"/>
</dbReference>
<evidence type="ECO:0000256" key="2">
    <source>
        <dbReference type="SAM" id="MobiDB-lite"/>
    </source>
</evidence>
<organism evidence="4 5">
    <name type="scientific">Emericellopsis cladophorae</name>
    <dbReference type="NCBI Taxonomy" id="2686198"/>
    <lineage>
        <taxon>Eukaryota</taxon>
        <taxon>Fungi</taxon>
        <taxon>Dikarya</taxon>
        <taxon>Ascomycota</taxon>
        <taxon>Pezizomycotina</taxon>
        <taxon>Sordariomycetes</taxon>
        <taxon>Hypocreomycetidae</taxon>
        <taxon>Hypocreales</taxon>
        <taxon>Bionectriaceae</taxon>
        <taxon>Emericellopsis</taxon>
    </lineage>
</organism>
<dbReference type="SUPFAM" id="SSF57850">
    <property type="entry name" value="RING/U-box"/>
    <property type="match status" value="1"/>
</dbReference>
<proteinExistence type="predicted"/>
<feature type="region of interest" description="Disordered" evidence="2">
    <location>
        <begin position="442"/>
        <end position="474"/>
    </location>
</feature>
<dbReference type="InterPro" id="IPR013083">
    <property type="entry name" value="Znf_RING/FYVE/PHD"/>
</dbReference>
<dbReference type="Gene3D" id="3.30.40.10">
    <property type="entry name" value="Zinc/RING finger domain, C3HC4 (zinc finger)"/>
    <property type="match status" value="1"/>
</dbReference>
<protein>
    <recommendedName>
        <fullName evidence="3">RING-type domain-containing protein</fullName>
    </recommendedName>
</protein>
<dbReference type="RefSeq" id="XP_051362661.1">
    <property type="nucleotide sequence ID" value="XM_051506014.1"/>
</dbReference>
<feature type="domain" description="RING-type" evidence="3">
    <location>
        <begin position="361"/>
        <end position="408"/>
    </location>
</feature>
<feature type="compositionally biased region" description="Acidic residues" evidence="2">
    <location>
        <begin position="444"/>
        <end position="474"/>
    </location>
</feature>
<keyword evidence="5" id="KW-1185">Reference proteome</keyword>
<reference evidence="4" key="1">
    <citation type="journal article" date="2021" name="J Fungi (Basel)">
        <title>Genomic and Metabolomic Analyses of the Marine Fungus Emericellopsis cladophorae: Insights into Saltwater Adaptability Mechanisms and Its Biosynthetic Potential.</title>
        <authorList>
            <person name="Goncalves M.F.M."/>
            <person name="Hilario S."/>
            <person name="Van de Peer Y."/>
            <person name="Esteves A.C."/>
            <person name="Alves A."/>
        </authorList>
    </citation>
    <scope>NUCLEOTIDE SEQUENCE</scope>
    <source>
        <strain evidence="4">MUM 19.33</strain>
    </source>
</reference>
<evidence type="ECO:0000256" key="1">
    <source>
        <dbReference type="PROSITE-ProRule" id="PRU00175"/>
    </source>
</evidence>
<sequence>MCIFVERKYVCYDPEAVEAATHSNSRPAPIADPLKPWRSYQHGQVVNAADQMVWHVLKSRVRCACLNARMCTHAPREVRTEVYANRSCPDCTGSDRCVSRQPPTLVAVDGHDNLDYNQRVWLACVAEALLARAIVHETAVHGSDEYKEKLWIRDTEGRRVLKDGRRQPQFVLQDYRNNLQAEIDHGEDVAQDWYADNPVCSIREEDWLCLLQTKLFSLQDSQRLQSAIWTKRFRYGHFVVKTVANDPGMSSGIAAMLRQMLPCLLDSDYLVEGQTYGNNGGVYIHRVLKGFVEMLDAIPDTLTTILSQRMPNRMTLWEDCLENRRRRVREVVEREIAFDDFLGRPRFAVEGAVVQQENIACPICGGPWSRQWPLMRLPCCQQAAHVVCVKKHFQHQDKKKGPTCPFCRQDMVDHGWTPIHLRLTFATTFSDDAGLVPLRVFVPPDDEEDQDDDEDMDMDLGMGDDTDDDDDDEL</sequence>
<reference evidence="4" key="2">
    <citation type="submission" date="2022-07" db="EMBL/GenBank/DDBJ databases">
        <authorList>
            <person name="Goncalves M.F.M."/>
            <person name="Hilario S."/>
            <person name="Van De Peer Y."/>
            <person name="Esteves A.C."/>
            <person name="Alves A."/>
        </authorList>
    </citation>
    <scope>NUCLEOTIDE SEQUENCE</scope>
    <source>
        <strain evidence="4">MUM 19.33</strain>
    </source>
</reference>
<evidence type="ECO:0000259" key="3">
    <source>
        <dbReference type="PROSITE" id="PS50089"/>
    </source>
</evidence>
<keyword evidence="1" id="KW-0863">Zinc-finger</keyword>
<dbReference type="PROSITE" id="PS50089">
    <property type="entry name" value="ZF_RING_2"/>
    <property type="match status" value="1"/>
</dbReference>
<dbReference type="GeneID" id="75831457"/>
<name>A0A9Q0BEN5_9HYPO</name>
<dbReference type="GO" id="GO:0008270">
    <property type="term" value="F:zinc ion binding"/>
    <property type="evidence" value="ECO:0007669"/>
    <property type="project" value="UniProtKB-KW"/>
</dbReference>
<dbReference type="AlphaFoldDB" id="A0A9Q0BEN5"/>
<accession>A0A9Q0BEN5</accession>
<gene>
    <name evidence="4" type="ORF">J7T54_004971</name>
</gene>
<keyword evidence="1" id="KW-0862">Zinc</keyword>
<dbReference type="EMBL" id="JAGIXG020000018">
    <property type="protein sequence ID" value="KAI6781805.1"/>
    <property type="molecule type" value="Genomic_DNA"/>
</dbReference>
<evidence type="ECO:0000313" key="5">
    <source>
        <dbReference type="Proteomes" id="UP001055219"/>
    </source>
</evidence>
<evidence type="ECO:0000313" key="4">
    <source>
        <dbReference type="EMBL" id="KAI6781805.1"/>
    </source>
</evidence>
<dbReference type="OrthoDB" id="6105938at2759"/>
<dbReference type="Proteomes" id="UP001055219">
    <property type="component" value="Unassembled WGS sequence"/>
</dbReference>
<comment type="caution">
    <text evidence="4">The sequence shown here is derived from an EMBL/GenBank/DDBJ whole genome shotgun (WGS) entry which is preliminary data.</text>
</comment>